<dbReference type="SUPFAM" id="SSF56281">
    <property type="entry name" value="Metallo-hydrolase/oxidoreductase"/>
    <property type="match status" value="1"/>
</dbReference>
<dbReference type="PANTHER" id="PTHR33835:SF1">
    <property type="entry name" value="METALLO-BETA-LACTAMASE DOMAIN-CONTAINING PROTEIN"/>
    <property type="match status" value="1"/>
</dbReference>
<keyword evidence="2" id="KW-1185">Reference proteome</keyword>
<protein>
    <recommendedName>
        <fullName evidence="3">DUF4336 domain-containing protein</fullName>
    </recommendedName>
</protein>
<accession>A0A2T1G5C9</accession>
<gene>
    <name evidence="1" type="ORF">C7B77_20545</name>
</gene>
<evidence type="ECO:0000313" key="1">
    <source>
        <dbReference type="EMBL" id="PSB52447.1"/>
    </source>
</evidence>
<comment type="caution">
    <text evidence="1">The sequence shown here is derived from an EMBL/GenBank/DDBJ whole genome shotgun (WGS) entry which is preliminary data.</text>
</comment>
<dbReference type="InterPro" id="IPR025638">
    <property type="entry name" value="DUF4336"/>
</dbReference>
<dbReference type="Proteomes" id="UP000238937">
    <property type="component" value="Unassembled WGS sequence"/>
</dbReference>
<reference evidence="1 2" key="1">
    <citation type="submission" date="2018-03" db="EMBL/GenBank/DDBJ databases">
        <title>The ancient ancestry and fast evolution of plastids.</title>
        <authorList>
            <person name="Moore K.R."/>
            <person name="Magnabosco C."/>
            <person name="Momper L."/>
            <person name="Gold D.A."/>
            <person name="Bosak T."/>
            <person name="Fournier G.P."/>
        </authorList>
    </citation>
    <scope>NUCLEOTIDE SEQUENCE [LARGE SCALE GENOMIC DNA]</scope>
    <source>
        <strain evidence="1 2">CCALA 037</strain>
    </source>
</reference>
<organism evidence="1 2">
    <name type="scientific">Chamaesiphon polymorphus CCALA 037</name>
    <dbReference type="NCBI Taxonomy" id="2107692"/>
    <lineage>
        <taxon>Bacteria</taxon>
        <taxon>Bacillati</taxon>
        <taxon>Cyanobacteriota</taxon>
        <taxon>Cyanophyceae</taxon>
        <taxon>Gomontiellales</taxon>
        <taxon>Chamaesiphonaceae</taxon>
        <taxon>Chamaesiphon</taxon>
    </lineage>
</organism>
<dbReference type="AlphaFoldDB" id="A0A2T1G5C9"/>
<feature type="non-terminal residue" evidence="1">
    <location>
        <position position="1"/>
    </location>
</feature>
<dbReference type="RefSeq" id="WP_106309165.1">
    <property type="nucleotide sequence ID" value="NZ_PVWO01000326.1"/>
</dbReference>
<evidence type="ECO:0000313" key="2">
    <source>
        <dbReference type="Proteomes" id="UP000238937"/>
    </source>
</evidence>
<evidence type="ECO:0008006" key="3">
    <source>
        <dbReference type="Google" id="ProtNLM"/>
    </source>
</evidence>
<dbReference type="InterPro" id="IPR036866">
    <property type="entry name" value="RibonucZ/Hydroxyglut_hydro"/>
</dbReference>
<dbReference type="OrthoDB" id="450111at2"/>
<proteinExistence type="predicted"/>
<dbReference type="Pfam" id="PF14234">
    <property type="entry name" value="DUF4336"/>
    <property type="match status" value="1"/>
</dbReference>
<name>A0A2T1G5C9_9CYAN</name>
<dbReference type="EMBL" id="PVWO01000326">
    <property type="protein sequence ID" value="PSB52447.1"/>
    <property type="molecule type" value="Genomic_DNA"/>
</dbReference>
<sequence>LGEVKYIIAPNLYHHLFVRDFQAIYPKAQLWATATLTNKRPDLAIDMPITDKQNNLFDEIDYLLFEGYQTLFLTGYTPLDEYVFCHRASRTLILTDAAFYFDDRFVPLTQLVAKLTGGYKLLRPSPLEKLATRDKQAVKKAVDLVLAWDFDRVIMAHGSIVETDGKQQFKSGYDWFLNT</sequence>
<dbReference type="PANTHER" id="PTHR33835">
    <property type="entry name" value="YALI0C07656P"/>
    <property type="match status" value="1"/>
</dbReference>